<evidence type="ECO:0000256" key="1">
    <source>
        <dbReference type="SAM" id="MobiDB-lite"/>
    </source>
</evidence>
<feature type="compositionally biased region" description="Low complexity" evidence="1">
    <location>
        <begin position="26"/>
        <end position="71"/>
    </location>
</feature>
<accession>A0A317D221</accession>
<proteinExistence type="predicted"/>
<organism evidence="2 3">
    <name type="scientific">Micromonospora sicca</name>
    <dbReference type="NCBI Taxonomy" id="2202420"/>
    <lineage>
        <taxon>Bacteria</taxon>
        <taxon>Bacillati</taxon>
        <taxon>Actinomycetota</taxon>
        <taxon>Actinomycetes</taxon>
        <taxon>Micromonosporales</taxon>
        <taxon>Micromonosporaceae</taxon>
        <taxon>Micromonospora</taxon>
    </lineage>
</organism>
<sequence length="99" mass="9980">MRNGGPGHEAADPERPAGADVPAAERPPGADAPATAARRAQTGAAGAPDRAASAGPRPGTLSRHPVAVAVRRPPPRCQAGSGAVIAQRSWSRHAPSMKR</sequence>
<comment type="caution">
    <text evidence="2">The sequence shown here is derived from an EMBL/GenBank/DDBJ whole genome shotgun (WGS) entry which is preliminary data.</text>
</comment>
<dbReference type="Proteomes" id="UP000246050">
    <property type="component" value="Unassembled WGS sequence"/>
</dbReference>
<gene>
    <name evidence="2" type="ORF">DKT69_32905</name>
</gene>
<dbReference type="EMBL" id="QGKS01000432">
    <property type="protein sequence ID" value="PWR08422.1"/>
    <property type="molecule type" value="Genomic_DNA"/>
</dbReference>
<feature type="region of interest" description="Disordered" evidence="1">
    <location>
        <begin position="1"/>
        <end position="99"/>
    </location>
</feature>
<evidence type="ECO:0000313" key="2">
    <source>
        <dbReference type="EMBL" id="PWR08422.1"/>
    </source>
</evidence>
<dbReference type="AlphaFoldDB" id="A0A317D221"/>
<reference evidence="2 3" key="1">
    <citation type="submission" date="2018-05" db="EMBL/GenBank/DDBJ databases">
        <title>Micromonosporas from Atacama Desert.</title>
        <authorList>
            <person name="Carro L."/>
            <person name="Golinska P."/>
            <person name="Klenk H.-P."/>
            <person name="Goodfellow M."/>
        </authorList>
    </citation>
    <scope>NUCLEOTIDE SEQUENCE [LARGE SCALE GENOMIC DNA]</scope>
    <source>
        <strain evidence="2 3">4G51</strain>
    </source>
</reference>
<evidence type="ECO:0000313" key="3">
    <source>
        <dbReference type="Proteomes" id="UP000246050"/>
    </source>
</evidence>
<protein>
    <submittedName>
        <fullName evidence="2">Uncharacterized protein</fullName>
    </submittedName>
</protein>
<name>A0A317D221_9ACTN</name>